<dbReference type="GO" id="GO:0030170">
    <property type="term" value="F:pyridoxal phosphate binding"/>
    <property type="evidence" value="ECO:0007669"/>
    <property type="project" value="InterPro"/>
</dbReference>
<evidence type="ECO:0000256" key="3">
    <source>
        <dbReference type="ARBA" id="ARBA00022898"/>
    </source>
</evidence>
<keyword evidence="3" id="KW-0663">Pyridoxal phosphate</keyword>
<feature type="domain" description="Aminotransferase class V" evidence="4">
    <location>
        <begin position="134"/>
        <end position="324"/>
    </location>
</feature>
<reference evidence="5 6" key="1">
    <citation type="submission" date="2018-07" db="EMBL/GenBank/DDBJ databases">
        <title>High-quality-draft genome sequence of Gaiella occulta.</title>
        <authorList>
            <person name="Severino R."/>
            <person name="Froufe H.J.C."/>
            <person name="Rainey F.A."/>
            <person name="Barroso C."/>
            <person name="Albuquerque L."/>
            <person name="Lobo-Da-Cunha A."/>
            <person name="Da Costa M.S."/>
            <person name="Egas C."/>
        </authorList>
    </citation>
    <scope>NUCLEOTIDE SEQUENCE [LARGE SCALE GENOMIC DNA]</scope>
    <source>
        <strain evidence="5 6">F2-233</strain>
    </source>
</reference>
<dbReference type="Pfam" id="PF00266">
    <property type="entry name" value="Aminotran_5"/>
    <property type="match status" value="1"/>
</dbReference>
<dbReference type="InterPro" id="IPR000192">
    <property type="entry name" value="Aminotrans_V_dom"/>
</dbReference>
<dbReference type="InterPro" id="IPR015421">
    <property type="entry name" value="PyrdxlP-dep_Trfase_major"/>
</dbReference>
<sequence>MRDLLEYRSAFPILEHTTYLINHSLAAMPGKAEERLAEYARMWKERGIRAWGEGWWTMPMTVGDQIGRIIGAAPGSTVMHQNVAIAEAIVLSCFFPIDPARNRVVYERANFPSVRYLYQAQPDIEVVVCQDDAAIVDAIDERTLLVPISHVLFKTGEIQDVEPIIRRAHEVGAHVILDSYQSAGIIPFDVTALNVDFAVGGSVKWLCGGPGNGWLYVRPDLAERLEPTFTGWQAHERPFGFEEEMDYAPGAARFLTGTPNVPALYAATAGYDLIEEVGVDRIRENSLRQTQLLIDLADASGFEVRSPREPSRRGGTVTVHVPEFPAVHKELAERQILCDFRPDAGIRLGPHFFSSDDELRFTIEQIGDIVASGAYERHLGAVARH</sequence>
<dbReference type="RefSeq" id="WP_114794952.1">
    <property type="nucleotide sequence ID" value="NZ_QQZY01000001.1"/>
</dbReference>
<evidence type="ECO:0000256" key="2">
    <source>
        <dbReference type="ARBA" id="ARBA00022801"/>
    </source>
</evidence>
<dbReference type="PANTHER" id="PTHR14084">
    <property type="entry name" value="KYNURENINASE"/>
    <property type="match status" value="1"/>
</dbReference>
<evidence type="ECO:0000313" key="6">
    <source>
        <dbReference type="Proteomes" id="UP000254134"/>
    </source>
</evidence>
<comment type="caution">
    <text evidence="5">The sequence shown here is derived from an EMBL/GenBank/DDBJ whole genome shotgun (WGS) entry which is preliminary data.</text>
</comment>
<dbReference type="GO" id="GO:0043420">
    <property type="term" value="P:anthranilate metabolic process"/>
    <property type="evidence" value="ECO:0007669"/>
    <property type="project" value="TreeGrafter"/>
</dbReference>
<accession>A0A7M2Z2E0</accession>
<name>A0A7M2Z2E0_9ACTN</name>
<organism evidence="5 6">
    <name type="scientific">Gaiella occulta</name>
    <dbReference type="NCBI Taxonomy" id="1002870"/>
    <lineage>
        <taxon>Bacteria</taxon>
        <taxon>Bacillati</taxon>
        <taxon>Actinomycetota</taxon>
        <taxon>Thermoleophilia</taxon>
        <taxon>Gaiellales</taxon>
        <taxon>Gaiellaceae</taxon>
        <taxon>Gaiella</taxon>
    </lineage>
</organism>
<proteinExistence type="predicted"/>
<keyword evidence="6" id="KW-1185">Reference proteome</keyword>
<dbReference type="GO" id="GO:0030429">
    <property type="term" value="F:kynureninase activity"/>
    <property type="evidence" value="ECO:0007669"/>
    <property type="project" value="InterPro"/>
</dbReference>
<dbReference type="GO" id="GO:0005737">
    <property type="term" value="C:cytoplasm"/>
    <property type="evidence" value="ECO:0007669"/>
    <property type="project" value="InterPro"/>
</dbReference>
<dbReference type="PANTHER" id="PTHR14084:SF0">
    <property type="entry name" value="KYNURENINASE"/>
    <property type="match status" value="1"/>
</dbReference>
<keyword evidence="2" id="KW-0378">Hydrolase</keyword>
<dbReference type="InterPro" id="IPR015424">
    <property type="entry name" value="PyrdxlP-dep_Trfase"/>
</dbReference>
<dbReference type="OrthoDB" id="9808002at2"/>
<dbReference type="EMBL" id="QQZY01000001">
    <property type="protein sequence ID" value="RDI76102.1"/>
    <property type="molecule type" value="Genomic_DNA"/>
</dbReference>
<dbReference type="Gene3D" id="3.40.640.10">
    <property type="entry name" value="Type I PLP-dependent aspartate aminotransferase-like (Major domain)"/>
    <property type="match status" value="1"/>
</dbReference>
<protein>
    <submittedName>
        <fullName evidence="5">Kynureninase</fullName>
    </submittedName>
</protein>
<keyword evidence="1" id="KW-0662">Pyridine nucleotide biosynthesis</keyword>
<evidence type="ECO:0000313" key="5">
    <source>
        <dbReference type="EMBL" id="RDI76102.1"/>
    </source>
</evidence>
<dbReference type="GO" id="GO:0009435">
    <property type="term" value="P:NAD+ biosynthetic process"/>
    <property type="evidence" value="ECO:0007669"/>
    <property type="project" value="InterPro"/>
</dbReference>
<dbReference type="AlphaFoldDB" id="A0A7M2Z2E0"/>
<dbReference type="Proteomes" id="UP000254134">
    <property type="component" value="Unassembled WGS sequence"/>
</dbReference>
<reference evidence="6" key="2">
    <citation type="journal article" date="2019" name="MicrobiologyOpen">
        <title>High-quality draft genome sequence of Gaiella occulta isolated from a 150 meter deep mineral water borehole and comparison with the genome sequences of other deep-branching lineages of the phylum Actinobacteria.</title>
        <authorList>
            <person name="Severino R."/>
            <person name="Froufe H.J.C."/>
            <person name="Barroso C."/>
            <person name="Albuquerque L."/>
            <person name="Lobo-da-Cunha A."/>
            <person name="da Costa M.S."/>
            <person name="Egas C."/>
        </authorList>
    </citation>
    <scope>NUCLEOTIDE SEQUENCE [LARGE SCALE GENOMIC DNA]</scope>
    <source>
        <strain evidence="6">F2-233</strain>
    </source>
</reference>
<dbReference type="InterPro" id="IPR015422">
    <property type="entry name" value="PyrdxlP-dep_Trfase_small"/>
</dbReference>
<evidence type="ECO:0000259" key="4">
    <source>
        <dbReference type="Pfam" id="PF00266"/>
    </source>
</evidence>
<dbReference type="GO" id="GO:0019441">
    <property type="term" value="P:L-tryptophan catabolic process to kynurenine"/>
    <property type="evidence" value="ECO:0007669"/>
    <property type="project" value="TreeGrafter"/>
</dbReference>
<evidence type="ECO:0000256" key="1">
    <source>
        <dbReference type="ARBA" id="ARBA00022642"/>
    </source>
</evidence>
<dbReference type="SUPFAM" id="SSF53383">
    <property type="entry name" value="PLP-dependent transferases"/>
    <property type="match status" value="1"/>
</dbReference>
<gene>
    <name evidence="5" type="ORF">Gocc_0521</name>
</gene>
<dbReference type="Gene3D" id="3.90.1150.10">
    <property type="entry name" value="Aspartate Aminotransferase, domain 1"/>
    <property type="match status" value="1"/>
</dbReference>
<dbReference type="InterPro" id="IPR010111">
    <property type="entry name" value="Kynureninase"/>
</dbReference>